<dbReference type="EMBL" id="JABFDY010000016">
    <property type="protein sequence ID" value="KAF7695774.1"/>
    <property type="molecule type" value="Genomic_DNA"/>
</dbReference>
<keyword evidence="8" id="KW-0539">Nucleus</keyword>
<name>A0A8T0ATL5_SILME</name>
<keyword evidence="4" id="KW-0378">Hydrolase</keyword>
<proteinExistence type="predicted"/>
<sequence>MKLAGGRVVLALEGGHDLTAICDASESCVSALLGIEDPLSVEVLNQKPNTNAVQSLQKVLHIQSKYWSCVREMLVSVGWSYVGAQKGDSEESAAVKALASLSVGALNNVKRAADEPMEDQESM</sequence>
<evidence type="ECO:0000256" key="7">
    <source>
        <dbReference type="ARBA" id="ARBA00023163"/>
    </source>
</evidence>
<dbReference type="PANTHER" id="PTHR10625">
    <property type="entry name" value="HISTONE DEACETYLASE HDAC1-RELATED"/>
    <property type="match status" value="1"/>
</dbReference>
<accession>A0A8T0ATL5</accession>
<dbReference type="GO" id="GO:0040029">
    <property type="term" value="P:epigenetic regulation of gene expression"/>
    <property type="evidence" value="ECO:0007669"/>
    <property type="project" value="TreeGrafter"/>
</dbReference>
<evidence type="ECO:0000313" key="10">
    <source>
        <dbReference type="Proteomes" id="UP000606274"/>
    </source>
</evidence>
<dbReference type="InterPro" id="IPR037138">
    <property type="entry name" value="His_deacetylse_dom_sf"/>
</dbReference>
<reference evidence="9" key="1">
    <citation type="submission" date="2020-08" db="EMBL/GenBank/DDBJ databases">
        <title>Chromosome-level assembly of Southern catfish (Silurus meridionalis) provides insights into visual adaptation to the nocturnal and benthic lifestyles.</title>
        <authorList>
            <person name="Zhang Y."/>
            <person name="Wang D."/>
            <person name="Peng Z."/>
        </authorList>
    </citation>
    <scope>NUCLEOTIDE SEQUENCE</scope>
    <source>
        <strain evidence="9">SWU-2019-XX</strain>
        <tissue evidence="9">Muscle</tissue>
    </source>
</reference>
<dbReference type="Proteomes" id="UP000606274">
    <property type="component" value="Unassembled WGS sequence"/>
</dbReference>
<dbReference type="AlphaFoldDB" id="A0A8T0ATL5"/>
<evidence type="ECO:0000256" key="6">
    <source>
        <dbReference type="ARBA" id="ARBA00023015"/>
    </source>
</evidence>
<evidence type="ECO:0000256" key="3">
    <source>
        <dbReference type="ARBA" id="ARBA00022491"/>
    </source>
</evidence>
<dbReference type="InterPro" id="IPR023696">
    <property type="entry name" value="Ureohydrolase_dom_sf"/>
</dbReference>
<gene>
    <name evidence="9" type="ORF">HF521_005868</name>
</gene>
<keyword evidence="7" id="KW-0804">Transcription</keyword>
<protein>
    <recommendedName>
        <fullName evidence="2">histone deacetylase</fullName>
        <ecNumber evidence="2">3.5.1.98</ecNumber>
    </recommendedName>
</protein>
<comment type="subcellular location">
    <subcellularLocation>
        <location evidence="1">Nucleus</location>
    </subcellularLocation>
</comment>
<dbReference type="Gene3D" id="3.40.800.20">
    <property type="entry name" value="Histone deacetylase domain"/>
    <property type="match status" value="1"/>
</dbReference>
<keyword evidence="5" id="KW-0156">Chromatin regulator</keyword>
<dbReference type="SUPFAM" id="SSF52768">
    <property type="entry name" value="Arginase/deacetylase"/>
    <property type="match status" value="1"/>
</dbReference>
<keyword evidence="6" id="KW-0805">Transcription regulation</keyword>
<organism evidence="9 10">
    <name type="scientific">Silurus meridionalis</name>
    <name type="common">Southern catfish</name>
    <name type="synonym">Silurus soldatovi meridionalis</name>
    <dbReference type="NCBI Taxonomy" id="175797"/>
    <lineage>
        <taxon>Eukaryota</taxon>
        <taxon>Metazoa</taxon>
        <taxon>Chordata</taxon>
        <taxon>Craniata</taxon>
        <taxon>Vertebrata</taxon>
        <taxon>Euteleostomi</taxon>
        <taxon>Actinopterygii</taxon>
        <taxon>Neopterygii</taxon>
        <taxon>Teleostei</taxon>
        <taxon>Ostariophysi</taxon>
        <taxon>Siluriformes</taxon>
        <taxon>Siluridae</taxon>
        <taxon>Silurus</taxon>
    </lineage>
</organism>
<dbReference type="PANTHER" id="PTHR10625:SF5">
    <property type="entry name" value="HISTONE DEACETYLASE"/>
    <property type="match status" value="1"/>
</dbReference>
<dbReference type="GO" id="GO:0141221">
    <property type="term" value="F:histone deacetylase activity, hydrolytic mechanism"/>
    <property type="evidence" value="ECO:0007669"/>
    <property type="project" value="UniProtKB-EC"/>
</dbReference>
<dbReference type="EC" id="3.5.1.98" evidence="2"/>
<evidence type="ECO:0000256" key="2">
    <source>
        <dbReference type="ARBA" id="ARBA00012111"/>
    </source>
</evidence>
<evidence type="ECO:0000256" key="1">
    <source>
        <dbReference type="ARBA" id="ARBA00004123"/>
    </source>
</evidence>
<evidence type="ECO:0000256" key="8">
    <source>
        <dbReference type="ARBA" id="ARBA00023242"/>
    </source>
</evidence>
<evidence type="ECO:0000256" key="4">
    <source>
        <dbReference type="ARBA" id="ARBA00022801"/>
    </source>
</evidence>
<evidence type="ECO:0000313" key="9">
    <source>
        <dbReference type="EMBL" id="KAF7695774.1"/>
    </source>
</evidence>
<keyword evidence="3" id="KW-0678">Repressor</keyword>
<keyword evidence="10" id="KW-1185">Reference proteome</keyword>
<evidence type="ECO:0000256" key="5">
    <source>
        <dbReference type="ARBA" id="ARBA00022853"/>
    </source>
</evidence>
<dbReference type="GO" id="GO:0000118">
    <property type="term" value="C:histone deacetylase complex"/>
    <property type="evidence" value="ECO:0007669"/>
    <property type="project" value="TreeGrafter"/>
</dbReference>
<comment type="caution">
    <text evidence="9">The sequence shown here is derived from an EMBL/GenBank/DDBJ whole genome shotgun (WGS) entry which is preliminary data.</text>
</comment>